<evidence type="ECO:0000313" key="2">
    <source>
        <dbReference type="EMBL" id="CEK48463.1"/>
    </source>
</evidence>
<proteinExistence type="predicted"/>
<dbReference type="AlphaFoldDB" id="A0A0B6XX93"/>
<protein>
    <submittedName>
        <fullName evidence="2">Uncharacterized protein</fullName>
    </submittedName>
</protein>
<feature type="region of interest" description="Disordered" evidence="1">
    <location>
        <begin position="1"/>
        <end position="24"/>
    </location>
</feature>
<feature type="compositionally biased region" description="Basic and acidic residues" evidence="1">
    <location>
        <begin position="1"/>
        <end position="10"/>
    </location>
</feature>
<reference evidence="2" key="1">
    <citation type="submission" date="2014-12" db="EMBL/GenBank/DDBJ databases">
        <title>Insight into the proteome of Arion vulgaris.</title>
        <authorList>
            <person name="Aradska J."/>
            <person name="Bulat T."/>
            <person name="Smidak R."/>
            <person name="Sarate P."/>
            <person name="Gangsoo J."/>
            <person name="Sialana F."/>
            <person name="Bilban M."/>
            <person name="Lubec G."/>
        </authorList>
    </citation>
    <scope>NUCLEOTIDE SEQUENCE</scope>
    <source>
        <tissue evidence="2">Skin</tissue>
    </source>
</reference>
<feature type="region of interest" description="Disordered" evidence="1">
    <location>
        <begin position="55"/>
        <end position="92"/>
    </location>
</feature>
<organism evidence="2">
    <name type="scientific">Arion vulgaris</name>
    <dbReference type="NCBI Taxonomy" id="1028688"/>
    <lineage>
        <taxon>Eukaryota</taxon>
        <taxon>Metazoa</taxon>
        <taxon>Spiralia</taxon>
        <taxon>Lophotrochozoa</taxon>
        <taxon>Mollusca</taxon>
        <taxon>Gastropoda</taxon>
        <taxon>Heterobranchia</taxon>
        <taxon>Euthyneura</taxon>
        <taxon>Panpulmonata</taxon>
        <taxon>Eupulmonata</taxon>
        <taxon>Stylommatophora</taxon>
        <taxon>Helicina</taxon>
        <taxon>Arionoidea</taxon>
        <taxon>Arionidae</taxon>
        <taxon>Arion</taxon>
    </lineage>
</organism>
<dbReference type="EMBL" id="HACG01001598">
    <property type="protein sequence ID" value="CEK48463.1"/>
    <property type="molecule type" value="Transcribed_RNA"/>
</dbReference>
<accession>A0A0B6XX93</accession>
<sequence>MIKPTTKKDSACYSISDDNNSETDLTTGDIFIGSQSDLRNEIDQSMTRHISNGQFRQFSEGNESQSTSLGSAESISIGNSNRPNRVMKMPRRKYNARHGIIDVSDIPRIEIT</sequence>
<gene>
    <name evidence="2" type="primary">ORF4047</name>
</gene>
<feature type="compositionally biased region" description="Polar residues" evidence="1">
    <location>
        <begin position="55"/>
        <end position="83"/>
    </location>
</feature>
<name>A0A0B6XX93_9EUPU</name>
<evidence type="ECO:0000256" key="1">
    <source>
        <dbReference type="SAM" id="MobiDB-lite"/>
    </source>
</evidence>